<proteinExistence type="predicted"/>
<keyword evidence="2" id="KW-1003">Cell membrane</keyword>
<gene>
    <name evidence="7" type="ORF">FHR98_003037</name>
</gene>
<dbReference type="Proteomes" id="UP000581135">
    <property type="component" value="Unassembled WGS sequence"/>
</dbReference>
<evidence type="ECO:0000256" key="3">
    <source>
        <dbReference type="ARBA" id="ARBA00022519"/>
    </source>
</evidence>
<comment type="subcellular location">
    <subcellularLocation>
        <location evidence="1">Cell inner membrane</location>
    </subcellularLocation>
</comment>
<keyword evidence="8" id="KW-1185">Reference proteome</keyword>
<evidence type="ECO:0000256" key="6">
    <source>
        <dbReference type="ARBA" id="ARBA00023315"/>
    </source>
</evidence>
<keyword evidence="5" id="KW-0472">Membrane</keyword>
<keyword evidence="4 7" id="KW-0808">Transferase</keyword>
<accession>A0A839SV93</accession>
<evidence type="ECO:0000256" key="5">
    <source>
        <dbReference type="ARBA" id="ARBA00023136"/>
    </source>
</evidence>
<dbReference type="GO" id="GO:0008913">
    <property type="term" value="F:Kdo2-lipid IVA acyltransferase activity"/>
    <property type="evidence" value="ECO:0007669"/>
    <property type="project" value="UniProtKB-EC"/>
</dbReference>
<dbReference type="PANTHER" id="PTHR30606:SF10">
    <property type="entry name" value="PHOSPHATIDYLINOSITOL MANNOSIDE ACYLTRANSFERASE"/>
    <property type="match status" value="1"/>
</dbReference>
<dbReference type="GO" id="GO:0005886">
    <property type="term" value="C:plasma membrane"/>
    <property type="evidence" value="ECO:0007669"/>
    <property type="project" value="UniProtKB-SubCell"/>
</dbReference>
<evidence type="ECO:0000256" key="1">
    <source>
        <dbReference type="ARBA" id="ARBA00004533"/>
    </source>
</evidence>
<dbReference type="Pfam" id="PF03279">
    <property type="entry name" value="Lip_A_acyltrans"/>
    <property type="match status" value="1"/>
</dbReference>
<dbReference type="GO" id="GO:0009247">
    <property type="term" value="P:glycolipid biosynthetic process"/>
    <property type="evidence" value="ECO:0007669"/>
    <property type="project" value="UniProtKB-ARBA"/>
</dbReference>
<evidence type="ECO:0000256" key="2">
    <source>
        <dbReference type="ARBA" id="ARBA00022475"/>
    </source>
</evidence>
<dbReference type="PANTHER" id="PTHR30606">
    <property type="entry name" value="LIPID A BIOSYNTHESIS LAUROYL ACYLTRANSFERASE"/>
    <property type="match status" value="1"/>
</dbReference>
<evidence type="ECO:0000313" key="7">
    <source>
        <dbReference type="EMBL" id="MBB3066727.1"/>
    </source>
</evidence>
<dbReference type="InterPro" id="IPR004960">
    <property type="entry name" value="LipA_acyltrans"/>
</dbReference>
<dbReference type="EMBL" id="JACHXA010000010">
    <property type="protein sequence ID" value="MBB3066727.1"/>
    <property type="molecule type" value="Genomic_DNA"/>
</dbReference>
<organism evidence="7 8">
    <name type="scientific">Limibacillus halophilus</name>
    <dbReference type="NCBI Taxonomy" id="1579333"/>
    <lineage>
        <taxon>Bacteria</taxon>
        <taxon>Pseudomonadati</taxon>
        <taxon>Pseudomonadota</taxon>
        <taxon>Alphaproteobacteria</taxon>
        <taxon>Rhodospirillales</taxon>
        <taxon>Rhodovibrionaceae</taxon>
        <taxon>Limibacillus</taxon>
    </lineage>
</organism>
<dbReference type="CDD" id="cd07984">
    <property type="entry name" value="LPLAT_LABLAT-like"/>
    <property type="match status" value="1"/>
</dbReference>
<comment type="caution">
    <text evidence="7">The sequence shown here is derived from an EMBL/GenBank/DDBJ whole genome shotgun (WGS) entry which is preliminary data.</text>
</comment>
<evidence type="ECO:0000313" key="8">
    <source>
        <dbReference type="Proteomes" id="UP000581135"/>
    </source>
</evidence>
<dbReference type="EC" id="2.3.1.241" evidence="7"/>
<dbReference type="RefSeq" id="WP_183417554.1">
    <property type="nucleotide sequence ID" value="NZ_JACHXA010000010.1"/>
</dbReference>
<reference evidence="7 8" key="1">
    <citation type="submission" date="2020-08" db="EMBL/GenBank/DDBJ databases">
        <title>Genomic Encyclopedia of Type Strains, Phase III (KMG-III): the genomes of soil and plant-associated and newly described type strains.</title>
        <authorList>
            <person name="Whitman W."/>
        </authorList>
    </citation>
    <scope>NUCLEOTIDE SEQUENCE [LARGE SCALE GENOMIC DNA]</scope>
    <source>
        <strain evidence="7 8">CECT 8803</strain>
    </source>
</reference>
<sequence length="321" mass="35987">MTPTKVNPTGSKLSKSPVSGRRGALRLLQHALEVTAFRLSMGLMRLLPLDVASALGGFLGRTLGPYSNASERAARNLRLVFPDMPDSERRRITRAVWDNLGRLGAEYPHLAEITDPRSGRLELRNSGPVTDHVKSGRPAIVVSGHFANFEAMHVRGARELVRTATVVRDPNNPMIRDALEHFRKVGGGERVGKGHQGARSLIAYLERNFCLTMLVDQRMNRGITADFLGHPAQTPTAAAQLALRFDCPLVVATMERKRGAHFIMTLSDLIWSEQTVDRHQEIARLVGEINQRLGTEIRRRPENWFWLHRRWSEEVYAQAGL</sequence>
<dbReference type="AlphaFoldDB" id="A0A839SV93"/>
<keyword evidence="6 7" id="KW-0012">Acyltransferase</keyword>
<keyword evidence="3" id="KW-0997">Cell inner membrane</keyword>
<evidence type="ECO:0000256" key="4">
    <source>
        <dbReference type="ARBA" id="ARBA00022679"/>
    </source>
</evidence>
<name>A0A839SV93_9PROT</name>
<protein>
    <submittedName>
        <fullName evidence="7">KDO2-lipid IV(A) lauroyltransferase</fullName>
        <ecNumber evidence="7">2.3.1.241</ecNumber>
    </submittedName>
</protein>